<reference evidence="2 4" key="1">
    <citation type="journal article" date="2015" name="Genome Announc.">
        <title>Expanding the biotechnology potential of lactobacilli through comparative genomics of 213 strains and associated genera.</title>
        <authorList>
            <person name="Sun Z."/>
            <person name="Harris H.M."/>
            <person name="McCann A."/>
            <person name="Guo C."/>
            <person name="Argimon S."/>
            <person name="Zhang W."/>
            <person name="Yang X."/>
            <person name="Jeffery I.B."/>
            <person name="Cooney J.C."/>
            <person name="Kagawa T.F."/>
            <person name="Liu W."/>
            <person name="Song Y."/>
            <person name="Salvetti E."/>
            <person name="Wrobel A."/>
            <person name="Rasinkangas P."/>
            <person name="Parkhill J."/>
            <person name="Rea M.C."/>
            <person name="O'Sullivan O."/>
            <person name="Ritari J."/>
            <person name="Douillard F.P."/>
            <person name="Paul Ross R."/>
            <person name="Yang R."/>
            <person name="Briner A.E."/>
            <person name="Felis G.E."/>
            <person name="de Vos W.M."/>
            <person name="Barrangou R."/>
            <person name="Klaenhammer T.R."/>
            <person name="Caufield P.W."/>
            <person name="Cui Y."/>
            <person name="Zhang H."/>
            <person name="O'Toole P.W."/>
        </authorList>
    </citation>
    <scope>NUCLEOTIDE SEQUENCE [LARGE SCALE GENOMIC DNA]</scope>
    <source>
        <strain evidence="2 4">DSM 15353</strain>
    </source>
</reference>
<dbReference type="Pfam" id="PF13649">
    <property type="entry name" value="Methyltransf_25"/>
    <property type="match status" value="1"/>
</dbReference>
<gene>
    <name evidence="2" type="ORF">IV43_GL001756</name>
    <name evidence="3" type="ORF">LAC1533_0536</name>
</gene>
<proteinExistence type="predicted"/>
<evidence type="ECO:0000313" key="4">
    <source>
        <dbReference type="Proteomes" id="UP000051491"/>
    </source>
</evidence>
<dbReference type="InterPro" id="IPR029063">
    <property type="entry name" value="SAM-dependent_MTases_sf"/>
</dbReference>
<dbReference type="OrthoDB" id="9774345at2"/>
<dbReference type="Gene3D" id="3.40.50.150">
    <property type="entry name" value="Vaccinia Virus protein VP39"/>
    <property type="match status" value="1"/>
</dbReference>
<dbReference type="PANTHER" id="PTHR43464:SF82">
    <property type="entry name" value="METHYLTRANSFERASE DOMAIN-CONTAINING PROTEIN"/>
    <property type="match status" value="1"/>
</dbReference>
<evidence type="ECO:0000313" key="2">
    <source>
        <dbReference type="EMBL" id="KRN87220.1"/>
    </source>
</evidence>
<dbReference type="Proteomes" id="UP000190935">
    <property type="component" value="Chromosome I"/>
</dbReference>
<dbReference type="KEGG" id="laca:LAC1533_0536"/>
<dbReference type="PANTHER" id="PTHR43464">
    <property type="entry name" value="METHYLTRANSFERASE"/>
    <property type="match status" value="1"/>
</dbReference>
<reference evidence="3" key="2">
    <citation type="submission" date="2016-11" db="EMBL/GenBank/DDBJ databases">
        <authorList>
            <person name="Jaros S."/>
            <person name="Januszkiewicz K."/>
            <person name="Wedrychowicz H."/>
        </authorList>
    </citation>
    <scope>NUCLEOTIDE SEQUENCE [LARGE SCALE GENOMIC DNA]</scope>
    <source>
        <strain evidence="3">ACA-DC 1533</strain>
    </source>
</reference>
<dbReference type="RefSeq" id="WP_010497177.1">
    <property type="nucleotide sequence ID" value="NZ_JQBK01000006.1"/>
</dbReference>
<evidence type="ECO:0000259" key="1">
    <source>
        <dbReference type="Pfam" id="PF13649"/>
    </source>
</evidence>
<protein>
    <recommendedName>
        <fullName evidence="1">Methyltransferase domain-containing protein</fullName>
    </recommendedName>
</protein>
<dbReference type="SUPFAM" id="SSF53335">
    <property type="entry name" value="S-adenosyl-L-methionine-dependent methyltransferases"/>
    <property type="match status" value="1"/>
</dbReference>
<organism evidence="2 4">
    <name type="scientific">Ligilactobacillus acidipiscis</name>
    <dbReference type="NCBI Taxonomy" id="89059"/>
    <lineage>
        <taxon>Bacteria</taxon>
        <taxon>Bacillati</taxon>
        <taxon>Bacillota</taxon>
        <taxon>Bacilli</taxon>
        <taxon>Lactobacillales</taxon>
        <taxon>Lactobacillaceae</taxon>
        <taxon>Ligilactobacillus</taxon>
    </lineage>
</organism>
<accession>A0A0R2KLA9</accession>
<dbReference type="CDD" id="cd02440">
    <property type="entry name" value="AdoMet_MTases"/>
    <property type="match status" value="1"/>
</dbReference>
<dbReference type="STRING" id="89059.LAC1533_0536"/>
<evidence type="ECO:0000313" key="5">
    <source>
        <dbReference type="Proteomes" id="UP000190935"/>
    </source>
</evidence>
<dbReference type="AlphaFoldDB" id="A0A0R2KLA9"/>
<dbReference type="Proteomes" id="UP000051491">
    <property type="component" value="Unassembled WGS sequence"/>
</dbReference>
<dbReference type="InterPro" id="IPR041698">
    <property type="entry name" value="Methyltransf_25"/>
</dbReference>
<feature type="domain" description="Methyltransferase" evidence="1">
    <location>
        <begin position="66"/>
        <end position="163"/>
    </location>
</feature>
<dbReference type="EMBL" id="JQBK01000006">
    <property type="protein sequence ID" value="KRN87220.1"/>
    <property type="molecule type" value="Genomic_DNA"/>
</dbReference>
<dbReference type="PATRIC" id="fig|89059.3.peg.1872"/>
<dbReference type="EMBL" id="LT630287">
    <property type="protein sequence ID" value="SFV39956.1"/>
    <property type="molecule type" value="Genomic_DNA"/>
</dbReference>
<sequence length="286" mass="31855">MSNNKKEVHENLANWDDRADIHANGGYGDLNMFAADPHALTATVKRDLAVLQPFLPSGSVAGERLLHLQCHIGNDTLSWWRLGAQSVHGLDFSPKSLDYARKLAAKARADINYVKGDARYAAAALPDKLGQFDVIVTSAGTITWLPDLKDWAQSIADLLAPNGVFMIRDNHPLLFALDNEGFEIKQDYFSGTQSFYEDDGSYVVSTKANNNAKVKHTRNYNWAHDFHEIVSVLRAAGLTIEELGEHQVTDWQALPMLTYDESKDEWKIPAGYPQIPLTFSVVARKS</sequence>
<reference evidence="5" key="3">
    <citation type="submission" date="2016-11" db="EMBL/GenBank/DDBJ databases">
        <authorList>
            <person name="Papadimitriou K."/>
        </authorList>
    </citation>
    <scope>NUCLEOTIDE SEQUENCE [LARGE SCALE GENOMIC DNA]</scope>
    <source>
        <strain evidence="5">ACA-DC 1533</strain>
    </source>
</reference>
<dbReference type="GeneID" id="95348617"/>
<evidence type="ECO:0000313" key="3">
    <source>
        <dbReference type="EMBL" id="SFV39956.1"/>
    </source>
</evidence>
<dbReference type="GO" id="GO:0008168">
    <property type="term" value="F:methyltransferase activity"/>
    <property type="evidence" value="ECO:0007669"/>
    <property type="project" value="TreeGrafter"/>
</dbReference>
<name>A0A0R2KLA9_9LACO</name>